<dbReference type="PIRSF" id="PIRSF000452">
    <property type="entry name" value="6-N-acetyltransf"/>
    <property type="match status" value="1"/>
</dbReference>
<dbReference type="CDD" id="cd04301">
    <property type="entry name" value="NAT_SF"/>
    <property type="match status" value="1"/>
</dbReference>
<keyword evidence="11" id="KW-1185">Reference proteome</keyword>
<evidence type="ECO:0000256" key="7">
    <source>
        <dbReference type="ARBA" id="ARBA00029660"/>
    </source>
</evidence>
<gene>
    <name evidence="10" type="ORF">ABE65_009855</name>
</gene>
<dbReference type="AlphaFoldDB" id="A0A160IMV1"/>
<comment type="subunit">
    <text evidence="1">Homodimer.</text>
</comment>
<dbReference type="SUPFAM" id="SSF55729">
    <property type="entry name" value="Acyl-CoA N-acyltransferases (Nat)"/>
    <property type="match status" value="1"/>
</dbReference>
<protein>
    <recommendedName>
        <fullName evidence="3">Aminoglycoside N(6')-acetyltransferase type 1</fullName>
        <ecNumber evidence="2">2.3.1.82</ecNumber>
    </recommendedName>
    <alternativeName>
        <fullName evidence="7">Aminoglycoside resistance protein</fullName>
    </alternativeName>
</protein>
<keyword evidence="4 10" id="KW-0808">Transferase</keyword>
<dbReference type="PROSITE" id="PS51186">
    <property type="entry name" value="GNAT"/>
    <property type="match status" value="1"/>
</dbReference>
<dbReference type="InterPro" id="IPR016181">
    <property type="entry name" value="Acyl_CoA_acyltransferase"/>
</dbReference>
<keyword evidence="5" id="KW-0046">Antibiotic resistance</keyword>
<comment type="catalytic activity">
    <reaction evidence="8">
        <text>kanamycin B + acetyl-CoA = N(6')-acetylkanamycin B + CoA + H(+)</text>
        <dbReference type="Rhea" id="RHEA:16449"/>
        <dbReference type="ChEBI" id="CHEBI:15378"/>
        <dbReference type="ChEBI" id="CHEBI:57287"/>
        <dbReference type="ChEBI" id="CHEBI:57288"/>
        <dbReference type="ChEBI" id="CHEBI:58390"/>
        <dbReference type="ChEBI" id="CHEBI:58549"/>
        <dbReference type="EC" id="2.3.1.82"/>
    </reaction>
</comment>
<dbReference type="STRING" id="1221500.ABE65_009855"/>
<dbReference type="EC" id="2.3.1.82" evidence="2"/>
<dbReference type="Pfam" id="PF00583">
    <property type="entry name" value="Acetyltransf_1"/>
    <property type="match status" value="1"/>
</dbReference>
<evidence type="ECO:0000256" key="6">
    <source>
        <dbReference type="ARBA" id="ARBA00023315"/>
    </source>
</evidence>
<keyword evidence="6" id="KW-0012">Acyltransferase</keyword>
<dbReference type="KEGG" id="fpn:ABE65_009855"/>
<evidence type="ECO:0000256" key="5">
    <source>
        <dbReference type="ARBA" id="ARBA00023251"/>
    </source>
</evidence>
<dbReference type="GO" id="GO:0016779">
    <property type="term" value="F:nucleotidyltransferase activity"/>
    <property type="evidence" value="ECO:0007669"/>
    <property type="project" value="UniProtKB-KW"/>
</dbReference>
<evidence type="ECO:0000256" key="1">
    <source>
        <dbReference type="ARBA" id="ARBA00011738"/>
    </source>
</evidence>
<evidence type="ECO:0000256" key="2">
    <source>
        <dbReference type="ARBA" id="ARBA00012888"/>
    </source>
</evidence>
<name>A0A160IMV1_9BACL</name>
<accession>A0A160IMV1</accession>
<dbReference type="Gene3D" id="3.40.630.30">
    <property type="match status" value="1"/>
</dbReference>
<reference evidence="10 11" key="1">
    <citation type="submission" date="2016-04" db="EMBL/GenBank/DDBJ databases">
        <title>Complete genome sequence of Fictibacillus phosphorivorans G25-29, a strain toxic to nematodes.</title>
        <authorList>
            <person name="Zheng Z."/>
        </authorList>
    </citation>
    <scope>NUCLEOTIDE SEQUENCE [LARGE SCALE GENOMIC DNA]</scope>
    <source>
        <strain evidence="10 11">G25-29</strain>
    </source>
</reference>
<dbReference type="RefSeq" id="WP_066394192.1">
    <property type="nucleotide sequence ID" value="NZ_CP015378.1"/>
</dbReference>
<evidence type="ECO:0000256" key="4">
    <source>
        <dbReference type="ARBA" id="ARBA00022679"/>
    </source>
</evidence>
<dbReference type="PANTHER" id="PTHR43072">
    <property type="entry name" value="N-ACETYLTRANSFERASE"/>
    <property type="match status" value="1"/>
</dbReference>
<proteinExistence type="predicted"/>
<dbReference type="InterPro" id="IPR000182">
    <property type="entry name" value="GNAT_dom"/>
</dbReference>
<evidence type="ECO:0000256" key="8">
    <source>
        <dbReference type="ARBA" id="ARBA00048923"/>
    </source>
</evidence>
<dbReference type="GO" id="GO:0047663">
    <property type="term" value="F:aminoglycoside 6'-N-acetyltransferase activity"/>
    <property type="evidence" value="ECO:0007669"/>
    <property type="project" value="UniProtKB-EC"/>
</dbReference>
<evidence type="ECO:0000313" key="10">
    <source>
        <dbReference type="EMBL" id="ANC77090.1"/>
    </source>
</evidence>
<evidence type="ECO:0000259" key="9">
    <source>
        <dbReference type="PROSITE" id="PS51186"/>
    </source>
</evidence>
<evidence type="ECO:0000313" key="11">
    <source>
        <dbReference type="Proteomes" id="UP000076623"/>
    </source>
</evidence>
<sequence>MESIKEASEQYLDSLTSMALALWPDNEANELRREFKELITSEKNKVLLYFMHAKPIAFIHISVRSDYVEGSHNSPTGFIEGVYVEPEYRKKGISKKLIEVGERWLRTKDCTQIGSDIELSNNTSYQFHKSVGFNEVNRLIAFIKNIDEA</sequence>
<dbReference type="GO" id="GO:0046677">
    <property type="term" value="P:response to antibiotic"/>
    <property type="evidence" value="ECO:0007669"/>
    <property type="project" value="UniProtKB-KW"/>
</dbReference>
<dbReference type="NCBIfam" id="NF043067">
    <property type="entry name" value="AAC_6p_group_E"/>
    <property type="match status" value="1"/>
</dbReference>
<evidence type="ECO:0000256" key="3">
    <source>
        <dbReference type="ARBA" id="ARBA00017677"/>
    </source>
</evidence>
<dbReference type="EMBL" id="CP015378">
    <property type="protein sequence ID" value="ANC77090.1"/>
    <property type="molecule type" value="Genomic_DNA"/>
</dbReference>
<dbReference type="InterPro" id="IPR024170">
    <property type="entry name" value="Aminoglycoside_N6-AcTrfrase"/>
</dbReference>
<organism evidence="10 11">
    <name type="scientific">Fictibacillus phosphorivorans</name>
    <dbReference type="NCBI Taxonomy" id="1221500"/>
    <lineage>
        <taxon>Bacteria</taxon>
        <taxon>Bacillati</taxon>
        <taxon>Bacillota</taxon>
        <taxon>Bacilli</taxon>
        <taxon>Bacillales</taxon>
        <taxon>Fictibacillaceae</taxon>
        <taxon>Fictibacillus</taxon>
    </lineage>
</organism>
<keyword evidence="10" id="KW-0548">Nucleotidyltransferase</keyword>
<dbReference type="Proteomes" id="UP000076623">
    <property type="component" value="Chromosome"/>
</dbReference>
<feature type="domain" description="N-acetyltransferase" evidence="9">
    <location>
        <begin position="2"/>
        <end position="149"/>
    </location>
</feature>